<evidence type="ECO:0000313" key="3">
    <source>
        <dbReference type="Proteomes" id="UP001172457"/>
    </source>
</evidence>
<keyword evidence="3" id="KW-1185">Reference proteome</keyword>
<evidence type="ECO:0000256" key="1">
    <source>
        <dbReference type="SAM" id="MobiDB-lite"/>
    </source>
</evidence>
<reference evidence="2" key="1">
    <citation type="submission" date="2023-03" db="EMBL/GenBank/DDBJ databases">
        <title>Chromosome-scale reference genome and RAD-based genetic map of yellow starthistle (Centaurea solstitialis) reveal putative structural variation and QTLs associated with invader traits.</title>
        <authorList>
            <person name="Reatini B."/>
            <person name="Cang F.A."/>
            <person name="Jiang Q."/>
            <person name="Mckibben M.T.W."/>
            <person name="Barker M.S."/>
            <person name="Rieseberg L.H."/>
            <person name="Dlugosch K.M."/>
        </authorList>
    </citation>
    <scope>NUCLEOTIDE SEQUENCE</scope>
    <source>
        <strain evidence="2">CAN-66</strain>
        <tissue evidence="2">Leaf</tissue>
    </source>
</reference>
<feature type="region of interest" description="Disordered" evidence="1">
    <location>
        <begin position="259"/>
        <end position="285"/>
    </location>
</feature>
<protein>
    <submittedName>
        <fullName evidence="2">Uncharacterized protein</fullName>
    </submittedName>
</protein>
<dbReference type="Proteomes" id="UP001172457">
    <property type="component" value="Chromosome 7"/>
</dbReference>
<dbReference type="EMBL" id="JARYMX010000007">
    <property type="protein sequence ID" value="KAJ9541654.1"/>
    <property type="molecule type" value="Genomic_DNA"/>
</dbReference>
<sequence length="411" mass="47302">MRYFERGPRKPESELSSMAWKAALDLRESVYRELTLEFIATYSFDEERGKESVRRPCIQYRLGGRWFRQSLAQFAISLGLYTAGMVGTDYFEYYIGQCALAPPEDLDYNELWSQLGRGEYRRSNTKSGGLVDPGHRVLHRMIAYTLNQRKSSQDKIGDFELWLLHQLVRRDRHTHLAYIIADFLTGARGFRTSSGLLGGHYITRLASTHRILTPEVTAYLTCLGELGRIDQHQLKGMRVIERGVGSSWVWIGMRVEPEDQKIHKPQQQQQHDEAGPSGSHQMSSDWNASLGWQNQSLMGFFTNPEFRPSPPPQYDVWHPEDPSPPDLVCRPSNQLYDIGFQLFVGALVFLTQAGRWEPLRVSNPRRWRLDVTTTEEIRGNAATNLPVFSRAHHPDYPIKSIRLDNAREFTS</sequence>
<organism evidence="2 3">
    <name type="scientific">Centaurea solstitialis</name>
    <name type="common">yellow star-thistle</name>
    <dbReference type="NCBI Taxonomy" id="347529"/>
    <lineage>
        <taxon>Eukaryota</taxon>
        <taxon>Viridiplantae</taxon>
        <taxon>Streptophyta</taxon>
        <taxon>Embryophyta</taxon>
        <taxon>Tracheophyta</taxon>
        <taxon>Spermatophyta</taxon>
        <taxon>Magnoliopsida</taxon>
        <taxon>eudicotyledons</taxon>
        <taxon>Gunneridae</taxon>
        <taxon>Pentapetalae</taxon>
        <taxon>asterids</taxon>
        <taxon>campanulids</taxon>
        <taxon>Asterales</taxon>
        <taxon>Asteraceae</taxon>
        <taxon>Carduoideae</taxon>
        <taxon>Cardueae</taxon>
        <taxon>Centaureinae</taxon>
        <taxon>Centaurea</taxon>
    </lineage>
</organism>
<accession>A0AA38W8Z0</accession>
<evidence type="ECO:0000313" key="2">
    <source>
        <dbReference type="EMBL" id="KAJ9541654.1"/>
    </source>
</evidence>
<comment type="caution">
    <text evidence="2">The sequence shown here is derived from an EMBL/GenBank/DDBJ whole genome shotgun (WGS) entry which is preliminary data.</text>
</comment>
<name>A0AA38W8Z0_9ASTR</name>
<proteinExistence type="predicted"/>
<gene>
    <name evidence="2" type="ORF">OSB04_028160</name>
</gene>
<dbReference type="AlphaFoldDB" id="A0AA38W8Z0"/>